<sequence>MTPPRSSGHHGHPAEGAPRDPGLKIVSWNLLRTVGASLDDVVALIGREKPDLMLMQEATSRFNDLPERIGGHYAWAPLPGRIHGLGMWSPLPWHAVPSVTPLPPGSLVQRVCQIVEIGGFGIANVHLSHGQRLNRRQLRAIALHLPERAAVLGDFNLVGPCLIRGFRDVGPRRPTHMMGEIVPVRLDRCLARGLACAEARVLPRTTSDHRPIAVRLVPAEAGAEAPRHVVRYKAAADGVRRRAASLAGFARKGRGASASSSGAPS</sequence>
<reference evidence="3 4" key="1">
    <citation type="submission" date="2018-12" db="EMBL/GenBank/DDBJ databases">
        <authorList>
            <person name="Grouzdev D.S."/>
            <person name="Krutkina M.S."/>
        </authorList>
    </citation>
    <scope>NUCLEOTIDE SEQUENCE [LARGE SCALE GENOMIC DNA]</scope>
    <source>
        <strain evidence="3 4">RmlP026</strain>
    </source>
</reference>
<dbReference type="GO" id="GO:0004527">
    <property type="term" value="F:exonuclease activity"/>
    <property type="evidence" value="ECO:0007669"/>
    <property type="project" value="UniProtKB-KW"/>
</dbReference>
<dbReference type="Pfam" id="PF03372">
    <property type="entry name" value="Exo_endo_phos"/>
    <property type="match status" value="1"/>
</dbReference>
<dbReference type="InterPro" id="IPR036691">
    <property type="entry name" value="Endo/exonu/phosph_ase_sf"/>
</dbReference>
<comment type="caution">
    <text evidence="3">The sequence shown here is derived from an EMBL/GenBank/DDBJ whole genome shotgun (WGS) entry which is preliminary data.</text>
</comment>
<dbReference type="AlphaFoldDB" id="A0A4Q2UDK8"/>
<dbReference type="GO" id="GO:0004519">
    <property type="term" value="F:endonuclease activity"/>
    <property type="evidence" value="ECO:0007669"/>
    <property type="project" value="UniProtKB-KW"/>
</dbReference>
<proteinExistence type="predicted"/>
<evidence type="ECO:0000313" key="4">
    <source>
        <dbReference type="Proteomes" id="UP000290759"/>
    </source>
</evidence>
<dbReference type="Gene3D" id="3.60.10.10">
    <property type="entry name" value="Endonuclease/exonuclease/phosphatase"/>
    <property type="match status" value="1"/>
</dbReference>
<keyword evidence="3" id="KW-0540">Nuclease</keyword>
<evidence type="ECO:0000313" key="3">
    <source>
        <dbReference type="EMBL" id="RYC33297.1"/>
    </source>
</evidence>
<reference evidence="3 4" key="2">
    <citation type="submission" date="2019-02" db="EMBL/GenBank/DDBJ databases">
        <title>'Lichenibacterium ramalinii' gen. nov. sp. nov., 'Lichenibacterium minor' gen. nov. sp. nov.</title>
        <authorList>
            <person name="Pankratov T."/>
        </authorList>
    </citation>
    <scope>NUCLEOTIDE SEQUENCE [LARGE SCALE GENOMIC DNA]</scope>
    <source>
        <strain evidence="3 4">RmlP026</strain>
    </source>
</reference>
<evidence type="ECO:0000256" key="1">
    <source>
        <dbReference type="SAM" id="MobiDB-lite"/>
    </source>
</evidence>
<name>A0A4Q2UDK8_9HYPH</name>
<feature type="domain" description="Endonuclease/exonuclease/phosphatase" evidence="2">
    <location>
        <begin position="26"/>
        <end position="209"/>
    </location>
</feature>
<keyword evidence="3" id="KW-0255">Endonuclease</keyword>
<accession>A0A4Q2UDK8</accession>
<dbReference type="InterPro" id="IPR005135">
    <property type="entry name" value="Endo/exonuclease/phosphatase"/>
</dbReference>
<dbReference type="SUPFAM" id="SSF56219">
    <property type="entry name" value="DNase I-like"/>
    <property type="match status" value="1"/>
</dbReference>
<protein>
    <submittedName>
        <fullName evidence="3">Endonuclease/exonuclease/phosphatase family protein</fullName>
    </submittedName>
</protein>
<feature type="region of interest" description="Disordered" evidence="1">
    <location>
        <begin position="1"/>
        <end position="20"/>
    </location>
</feature>
<evidence type="ECO:0000259" key="2">
    <source>
        <dbReference type="Pfam" id="PF03372"/>
    </source>
</evidence>
<organism evidence="3 4">
    <name type="scientific">Lichenibacterium minor</name>
    <dbReference type="NCBI Taxonomy" id="2316528"/>
    <lineage>
        <taxon>Bacteria</taxon>
        <taxon>Pseudomonadati</taxon>
        <taxon>Pseudomonadota</taxon>
        <taxon>Alphaproteobacteria</taxon>
        <taxon>Hyphomicrobiales</taxon>
        <taxon>Lichenihabitantaceae</taxon>
        <taxon>Lichenibacterium</taxon>
    </lineage>
</organism>
<dbReference type="OrthoDB" id="7979217at2"/>
<keyword evidence="4" id="KW-1185">Reference proteome</keyword>
<keyword evidence="3" id="KW-0378">Hydrolase</keyword>
<keyword evidence="3" id="KW-0269">Exonuclease</keyword>
<gene>
    <name evidence="3" type="ORF">D3273_02145</name>
</gene>
<dbReference type="RefSeq" id="WP_129223048.1">
    <property type="nucleotide sequence ID" value="NZ_QYBB01000002.1"/>
</dbReference>
<dbReference type="Proteomes" id="UP000290759">
    <property type="component" value="Unassembled WGS sequence"/>
</dbReference>
<dbReference type="EMBL" id="QYBB01000002">
    <property type="protein sequence ID" value="RYC33297.1"/>
    <property type="molecule type" value="Genomic_DNA"/>
</dbReference>